<evidence type="ECO:0000256" key="9">
    <source>
        <dbReference type="ARBA" id="ARBA00022792"/>
    </source>
</evidence>
<evidence type="ECO:0000256" key="2">
    <source>
        <dbReference type="ARBA" id="ARBA00004434"/>
    </source>
</evidence>
<evidence type="ECO:0000256" key="16">
    <source>
        <dbReference type="ARBA" id="ARBA00032550"/>
    </source>
</evidence>
<keyword evidence="7" id="KW-0679">Respiratory chain</keyword>
<keyword evidence="11" id="KW-0249">Electron transport</keyword>
<gene>
    <name evidence="18" type="primary">Ndufb5</name>
    <name evidence="18" type="ORF">TNIN_269061</name>
</gene>
<dbReference type="InterPro" id="IPR019173">
    <property type="entry name" value="NADH_UbQ_OxRdtase_B5_su"/>
</dbReference>
<evidence type="ECO:0000256" key="1">
    <source>
        <dbReference type="ARBA" id="ARBA00003195"/>
    </source>
</evidence>
<dbReference type="Proteomes" id="UP000886998">
    <property type="component" value="Unassembled WGS sequence"/>
</dbReference>
<keyword evidence="19" id="KW-1185">Reference proteome</keyword>
<dbReference type="GO" id="GO:0005743">
    <property type="term" value="C:mitochondrial inner membrane"/>
    <property type="evidence" value="ECO:0007669"/>
    <property type="project" value="UniProtKB-SubCell"/>
</dbReference>
<keyword evidence="14 17" id="KW-0472">Membrane</keyword>
<protein>
    <recommendedName>
        <fullName evidence="5">NADH dehydrogenase [ubiquinone] 1 beta subcomplex subunit 5, mitochondrial</fullName>
    </recommendedName>
    <alternativeName>
        <fullName evidence="16">Complex I-SGDH</fullName>
    </alternativeName>
    <alternativeName>
        <fullName evidence="15">NADH-ubiquinone oxidoreductase SGDH subunit</fullName>
    </alternativeName>
</protein>
<evidence type="ECO:0000256" key="17">
    <source>
        <dbReference type="SAM" id="Phobius"/>
    </source>
</evidence>
<evidence type="ECO:0000256" key="5">
    <source>
        <dbReference type="ARBA" id="ARBA00015175"/>
    </source>
</evidence>
<comment type="similarity">
    <text evidence="3">Belongs to the complex I NDUFB5 subunit family.</text>
</comment>
<keyword evidence="10" id="KW-0809">Transit peptide</keyword>
<comment type="caution">
    <text evidence="18">The sequence shown here is derived from an EMBL/GenBank/DDBJ whole genome shotgun (WGS) entry which is preliminary data.</text>
</comment>
<evidence type="ECO:0000256" key="8">
    <source>
        <dbReference type="ARBA" id="ARBA00022692"/>
    </source>
</evidence>
<keyword evidence="13" id="KW-0496">Mitochondrion</keyword>
<keyword evidence="8 17" id="KW-0812">Transmembrane</keyword>
<evidence type="ECO:0000256" key="15">
    <source>
        <dbReference type="ARBA" id="ARBA00032395"/>
    </source>
</evidence>
<evidence type="ECO:0000256" key="10">
    <source>
        <dbReference type="ARBA" id="ARBA00022946"/>
    </source>
</evidence>
<keyword evidence="6" id="KW-0813">Transport</keyword>
<evidence type="ECO:0000256" key="11">
    <source>
        <dbReference type="ARBA" id="ARBA00022982"/>
    </source>
</evidence>
<evidence type="ECO:0000256" key="14">
    <source>
        <dbReference type="ARBA" id="ARBA00023136"/>
    </source>
</evidence>
<name>A0A8X6WXX8_9ARAC</name>
<evidence type="ECO:0000256" key="3">
    <source>
        <dbReference type="ARBA" id="ARBA00007152"/>
    </source>
</evidence>
<dbReference type="PANTHER" id="PTHR13178">
    <property type="entry name" value="NADH-UBIQUINONE OXIDOREDUCTASE SGDH SUBUNIT"/>
    <property type="match status" value="1"/>
</dbReference>
<sequence length="188" mass="22636">MIVFSTLRNFNTLASSSIKKVFLSNKKHNAIIEAIRKMSDHGDRTMYITSSRFQYTKFKDDLHFYVSLGAIPLILLILYTNIFIGPATLTEIPEGYEPKHWEYYKHPISRFIAKHFHEDPQLEHEKVLHLLWEEQENWKWSDTIRKVKALMAERDDYKAWYYIPSEQGRHIRWSRKETDELLERLGYR</sequence>
<comment type="subcellular location">
    <subcellularLocation>
        <location evidence="2">Mitochondrion inner membrane</location>
        <topology evidence="2">Single-pass membrane protein</topology>
    </subcellularLocation>
</comment>
<evidence type="ECO:0000256" key="7">
    <source>
        <dbReference type="ARBA" id="ARBA00022660"/>
    </source>
</evidence>
<dbReference type="OrthoDB" id="9995605at2759"/>
<evidence type="ECO:0000313" key="19">
    <source>
        <dbReference type="Proteomes" id="UP000886998"/>
    </source>
</evidence>
<reference evidence="18" key="1">
    <citation type="submission" date="2020-08" db="EMBL/GenBank/DDBJ databases">
        <title>Multicomponent nature underlies the extraordinary mechanical properties of spider dragline silk.</title>
        <authorList>
            <person name="Kono N."/>
            <person name="Nakamura H."/>
            <person name="Mori M."/>
            <person name="Yoshida Y."/>
            <person name="Ohtoshi R."/>
            <person name="Malay A.D."/>
            <person name="Moran D.A.P."/>
            <person name="Tomita M."/>
            <person name="Numata K."/>
            <person name="Arakawa K."/>
        </authorList>
    </citation>
    <scope>NUCLEOTIDE SEQUENCE</scope>
</reference>
<keyword evidence="9" id="KW-0999">Mitochondrion inner membrane</keyword>
<dbReference type="AlphaFoldDB" id="A0A8X6WXX8"/>
<accession>A0A8X6WXX8</accession>
<comment type="subunit">
    <text evidence="4">Complex I is composed of 45 different subunits.</text>
</comment>
<evidence type="ECO:0000313" key="18">
    <source>
        <dbReference type="EMBL" id="GFY42760.1"/>
    </source>
</evidence>
<evidence type="ECO:0000256" key="4">
    <source>
        <dbReference type="ARBA" id="ARBA00011533"/>
    </source>
</evidence>
<feature type="transmembrane region" description="Helical" evidence="17">
    <location>
        <begin position="62"/>
        <end position="84"/>
    </location>
</feature>
<keyword evidence="12 17" id="KW-1133">Transmembrane helix</keyword>
<dbReference type="Pfam" id="PF09781">
    <property type="entry name" value="NDUF_B5"/>
    <property type="match status" value="1"/>
</dbReference>
<proteinExistence type="inferred from homology"/>
<evidence type="ECO:0000256" key="6">
    <source>
        <dbReference type="ARBA" id="ARBA00022448"/>
    </source>
</evidence>
<evidence type="ECO:0000256" key="12">
    <source>
        <dbReference type="ARBA" id="ARBA00022989"/>
    </source>
</evidence>
<organism evidence="18 19">
    <name type="scientific">Trichonephila inaurata madagascariensis</name>
    <dbReference type="NCBI Taxonomy" id="2747483"/>
    <lineage>
        <taxon>Eukaryota</taxon>
        <taxon>Metazoa</taxon>
        <taxon>Ecdysozoa</taxon>
        <taxon>Arthropoda</taxon>
        <taxon>Chelicerata</taxon>
        <taxon>Arachnida</taxon>
        <taxon>Araneae</taxon>
        <taxon>Araneomorphae</taxon>
        <taxon>Entelegynae</taxon>
        <taxon>Araneoidea</taxon>
        <taxon>Nephilidae</taxon>
        <taxon>Trichonephila</taxon>
        <taxon>Trichonephila inaurata</taxon>
    </lineage>
</organism>
<dbReference type="PANTHER" id="PTHR13178:SF0">
    <property type="entry name" value="NADH DEHYDROGENASE [UBIQUINONE] 1 BETA SUBCOMPLEX SUBUNIT 5, MITOCHONDRIAL"/>
    <property type="match status" value="1"/>
</dbReference>
<dbReference type="EMBL" id="BMAV01003290">
    <property type="protein sequence ID" value="GFY42760.1"/>
    <property type="molecule type" value="Genomic_DNA"/>
</dbReference>
<comment type="function">
    <text evidence="1">Accessory subunit of the mitochondrial membrane respiratory chain NADH dehydrogenase (Complex I), that is believed not to be involved in catalysis. Complex I functions in the transfer of electrons from NADH to the respiratory chain. The immediate electron acceptor for the enzyme is believed to be ubiquinone.</text>
</comment>
<evidence type="ECO:0000256" key="13">
    <source>
        <dbReference type="ARBA" id="ARBA00023128"/>
    </source>
</evidence>